<sequence length="145" mass="14352">MSIEAIASASGAALAGSGSVREAKQAMDSEVFMQLLVTQLRNQDPSSPMDTTDMVAQTTQLAMMESLTQLTDGVGGLLTAQQSTQAAQLIGAAVTWTDASGTSRSGTVDSVSFGGAGPTLSVDGTDVPLSGITGASVPGPGATTA</sequence>
<gene>
    <name evidence="4" type="primary">flgD</name>
    <name evidence="4" type="ORF">NCCP1664_01500</name>
</gene>
<dbReference type="InterPro" id="IPR005648">
    <property type="entry name" value="FlgD"/>
</dbReference>
<evidence type="ECO:0000256" key="2">
    <source>
        <dbReference type="ARBA" id="ARBA00022795"/>
    </source>
</evidence>
<dbReference type="EMBL" id="BKDJ01000001">
    <property type="protein sequence ID" value="GER21653.1"/>
    <property type="molecule type" value="Genomic_DNA"/>
</dbReference>
<dbReference type="RefSeq" id="WP_149955188.1">
    <property type="nucleotide sequence ID" value="NZ_BKDJ01000001.1"/>
</dbReference>
<dbReference type="Pfam" id="PF13861">
    <property type="entry name" value="FLgD_tudor"/>
    <property type="match status" value="1"/>
</dbReference>
<keyword evidence="2" id="KW-1005">Bacterial flagellum biogenesis</keyword>
<dbReference type="Proteomes" id="UP000325307">
    <property type="component" value="Unassembled WGS sequence"/>
</dbReference>
<evidence type="ECO:0000313" key="4">
    <source>
        <dbReference type="EMBL" id="GER21653.1"/>
    </source>
</evidence>
<dbReference type="AlphaFoldDB" id="A0A5A7NL18"/>
<name>A0A5A7NL18_9MICC</name>
<feature type="domain" description="FlgD Tudor-like" evidence="3">
    <location>
        <begin position="81"/>
        <end position="133"/>
    </location>
</feature>
<dbReference type="InterPro" id="IPR025963">
    <property type="entry name" value="FLgD_Tudor"/>
</dbReference>
<evidence type="ECO:0000313" key="5">
    <source>
        <dbReference type="Proteomes" id="UP000325307"/>
    </source>
</evidence>
<dbReference type="Pfam" id="PF03963">
    <property type="entry name" value="FlgD"/>
    <property type="match status" value="1"/>
</dbReference>
<comment type="caution">
    <text evidence="4">The sequence shown here is derived from an EMBL/GenBank/DDBJ whole genome shotgun (WGS) entry which is preliminary data.</text>
</comment>
<proteinExistence type="inferred from homology"/>
<accession>A0A5A7NL18</accession>
<reference evidence="4 5" key="1">
    <citation type="submission" date="2019-09" db="EMBL/GenBank/DDBJ databases">
        <title>Arthrobacter zafarii sp. nov., a moderately thermotolerant and halotolerant actinobacterium isolated from Cholistan desert soil of Pakistan.</title>
        <authorList>
            <person name="Amin A."/>
            <person name="Ahmed I."/>
            <person name="Khalid N."/>
            <person name="Schumann P."/>
            <person name="Busse H.J."/>
            <person name="Khan I.U."/>
            <person name="Li S."/>
            <person name="Li W.J."/>
        </authorList>
    </citation>
    <scope>NUCLEOTIDE SEQUENCE [LARGE SCALE GENOMIC DNA]</scope>
    <source>
        <strain evidence="4 5">NCCP-1664</strain>
    </source>
</reference>
<comment type="similarity">
    <text evidence="1">Belongs to the FlgD family.</text>
</comment>
<protein>
    <submittedName>
        <fullName evidence="4">Flagellar basal body rod modification protein FlgD</fullName>
    </submittedName>
</protein>
<organism evidence="4 5">
    <name type="scientific">Zafaria cholistanensis</name>
    <dbReference type="NCBI Taxonomy" id="1682741"/>
    <lineage>
        <taxon>Bacteria</taxon>
        <taxon>Bacillati</taxon>
        <taxon>Actinomycetota</taxon>
        <taxon>Actinomycetes</taxon>
        <taxon>Micrococcales</taxon>
        <taxon>Micrococcaceae</taxon>
        <taxon>Zafaria</taxon>
    </lineage>
</organism>
<keyword evidence="5" id="KW-1185">Reference proteome</keyword>
<keyword evidence="4" id="KW-0969">Cilium</keyword>
<dbReference type="OrthoDB" id="9785233at2"/>
<dbReference type="GO" id="GO:0044781">
    <property type="term" value="P:bacterial-type flagellum organization"/>
    <property type="evidence" value="ECO:0007669"/>
    <property type="project" value="UniProtKB-KW"/>
</dbReference>
<keyword evidence="4" id="KW-0966">Cell projection</keyword>
<evidence type="ECO:0000256" key="1">
    <source>
        <dbReference type="ARBA" id="ARBA00010577"/>
    </source>
</evidence>
<evidence type="ECO:0000259" key="3">
    <source>
        <dbReference type="Pfam" id="PF13861"/>
    </source>
</evidence>
<keyword evidence="4" id="KW-0282">Flagellum</keyword>